<dbReference type="Proteomes" id="UP001560267">
    <property type="component" value="Unassembled WGS sequence"/>
</dbReference>
<dbReference type="PANTHER" id="PTHR30575">
    <property type="entry name" value="PEPTIDASE M20"/>
    <property type="match status" value="1"/>
</dbReference>
<dbReference type="Pfam" id="PF01546">
    <property type="entry name" value="Peptidase_M20"/>
    <property type="match status" value="1"/>
</dbReference>
<protein>
    <recommendedName>
        <fullName evidence="1">Peptidase M20 domain-containing protein 2</fullName>
    </recommendedName>
</protein>
<dbReference type="InterPro" id="IPR036264">
    <property type="entry name" value="Bact_exopeptidase_dim_dom"/>
</dbReference>
<evidence type="ECO:0000256" key="1">
    <source>
        <dbReference type="PIRNR" id="PIRNR037226"/>
    </source>
</evidence>
<gene>
    <name evidence="3" type="ORF">AB6A68_12115</name>
</gene>
<dbReference type="InterPro" id="IPR017439">
    <property type="entry name" value="Amidohydrolase"/>
</dbReference>
<organism evidence="3 4">
    <name type="scientific">Ferrimicrobium acidiphilum</name>
    <dbReference type="NCBI Taxonomy" id="121039"/>
    <lineage>
        <taxon>Bacteria</taxon>
        <taxon>Bacillati</taxon>
        <taxon>Actinomycetota</taxon>
        <taxon>Acidimicrobiia</taxon>
        <taxon>Acidimicrobiales</taxon>
        <taxon>Acidimicrobiaceae</taxon>
        <taxon>Ferrimicrobium</taxon>
    </lineage>
</organism>
<proteinExistence type="inferred from homology"/>
<comment type="similarity">
    <text evidence="1">Belongs to the peptidase M20A family.</text>
</comment>
<dbReference type="InterPro" id="IPR011650">
    <property type="entry name" value="Peptidase_M20_dimer"/>
</dbReference>
<dbReference type="InterPro" id="IPR052030">
    <property type="entry name" value="Peptidase_M20/M20A_hydrolases"/>
</dbReference>
<dbReference type="Pfam" id="PF07687">
    <property type="entry name" value="M20_dimer"/>
    <property type="match status" value="1"/>
</dbReference>
<feature type="domain" description="Peptidase M20 dimerisation" evidence="2">
    <location>
        <begin position="172"/>
        <end position="249"/>
    </location>
</feature>
<sequence length="401" mass="41637">MVLVDVEQVKKLASGFREELLAMSTDIHDHPELRFEEERASTQLSDFLARNGFEVTRGVAGMPTAFTGIRRIGNGDGPQIAVFAEFDALAGIGHACGHNIIATAGVGGAVLAARYLESHDGVNGSVVCLGSPGEEGGGGKIKMIDAGLLDGIDAAIMIHPAGDDEVVRPNLGRLSLEVEFQGRASHAASAPEMGLNALDASTIFLVSIGLLRQQLKSDSRVHAIVLEGGDAVNVIPERTRLRVFVRSSDWEYLQDRLLVAVHQCAEGAAMASGTKAVVRETAPAYQSMRSNTVIASMCHDVFLQVGRNPADPAVGAASASSAGSTDMGNVSRVVPAIHPYIGIGSGIPGHTREFEAAAGGEAGMQGVLDGAVILGATAAELVMDGALLSVAKAEFAREAVL</sequence>
<reference evidence="3 4" key="1">
    <citation type="submission" date="2024-07" db="EMBL/GenBank/DDBJ databases">
        <title>Draft Genome Sequence of Ferrimicrobium acidiphilum Strain YE2023, Isolated from a Pulp of Bioleach Reactor.</title>
        <authorList>
            <person name="Elkina Y.A."/>
            <person name="Bulaeva A.G."/>
            <person name="Beletsky A.V."/>
            <person name="Mardanov A.V."/>
        </authorList>
    </citation>
    <scope>NUCLEOTIDE SEQUENCE [LARGE SCALE GENOMIC DNA]</scope>
    <source>
        <strain evidence="3 4">YE2023</strain>
    </source>
</reference>
<dbReference type="SUPFAM" id="SSF53187">
    <property type="entry name" value="Zn-dependent exopeptidases"/>
    <property type="match status" value="1"/>
</dbReference>
<dbReference type="SUPFAM" id="SSF55031">
    <property type="entry name" value="Bacterial exopeptidase dimerisation domain"/>
    <property type="match status" value="1"/>
</dbReference>
<dbReference type="InterPro" id="IPR002933">
    <property type="entry name" value="Peptidase_M20"/>
</dbReference>
<dbReference type="PIRSF" id="PIRSF037226">
    <property type="entry name" value="Amidohydrolase_ACY1L2_prd"/>
    <property type="match status" value="1"/>
</dbReference>
<dbReference type="EMBL" id="JBFSHR010000062">
    <property type="protein sequence ID" value="MEX6430571.1"/>
    <property type="molecule type" value="Genomic_DNA"/>
</dbReference>
<dbReference type="InterPro" id="IPR017144">
    <property type="entry name" value="Xaa-Arg_dipeptidase"/>
</dbReference>
<evidence type="ECO:0000313" key="4">
    <source>
        <dbReference type="Proteomes" id="UP001560267"/>
    </source>
</evidence>
<evidence type="ECO:0000313" key="3">
    <source>
        <dbReference type="EMBL" id="MEX6430571.1"/>
    </source>
</evidence>
<comment type="caution">
    <text evidence="3">The sequence shown here is derived from an EMBL/GenBank/DDBJ whole genome shotgun (WGS) entry which is preliminary data.</text>
</comment>
<evidence type="ECO:0000259" key="2">
    <source>
        <dbReference type="Pfam" id="PF07687"/>
    </source>
</evidence>
<dbReference type="Gene3D" id="3.40.630.10">
    <property type="entry name" value="Zn peptidases"/>
    <property type="match status" value="1"/>
</dbReference>
<dbReference type="Gene3D" id="3.30.70.360">
    <property type="match status" value="1"/>
</dbReference>
<dbReference type="NCBIfam" id="TIGR01891">
    <property type="entry name" value="amidohydrolases"/>
    <property type="match status" value="1"/>
</dbReference>
<dbReference type="PANTHER" id="PTHR30575:SF0">
    <property type="entry name" value="XAA-ARG DIPEPTIDASE"/>
    <property type="match status" value="1"/>
</dbReference>
<accession>A0ABV3Y6K8</accession>
<name>A0ABV3Y6K8_9ACTN</name>
<keyword evidence="4" id="KW-1185">Reference proteome</keyword>